<evidence type="ECO:0000313" key="3">
    <source>
        <dbReference type="Proteomes" id="UP000663852"/>
    </source>
</evidence>
<comment type="caution">
    <text evidence="2">The sequence shown here is derived from an EMBL/GenBank/DDBJ whole genome shotgun (WGS) entry which is preliminary data.</text>
</comment>
<name>A0A815PI34_ADIRI</name>
<keyword evidence="1" id="KW-1133">Transmembrane helix</keyword>
<feature type="transmembrane region" description="Helical" evidence="1">
    <location>
        <begin position="108"/>
        <end position="128"/>
    </location>
</feature>
<dbReference type="EMBL" id="CAJNOJ010000442">
    <property type="protein sequence ID" value="CAF1449769.1"/>
    <property type="molecule type" value="Genomic_DNA"/>
</dbReference>
<evidence type="ECO:0000256" key="1">
    <source>
        <dbReference type="SAM" id="Phobius"/>
    </source>
</evidence>
<accession>A0A815PI34</accession>
<sequence length="170" mass="18722">MIAVMYGGTYCSIFFVFTLTSIHFLVTAIEMEIMAMVGLFDRTRLPWGTSAKMAVFCTGSLCKLLGIPWLVFVERIVYKKHTSFGSNLSLIVILTGMFYATVADVSLSIVGSSIGIVAVMITTQYQIWQGIVQCEHKLSPLQINYAQALPTFFLTDGLSQRHNGSSSVLS</sequence>
<reference evidence="2" key="1">
    <citation type="submission" date="2021-02" db="EMBL/GenBank/DDBJ databases">
        <authorList>
            <person name="Nowell W R."/>
        </authorList>
    </citation>
    <scope>NUCLEOTIDE SEQUENCE</scope>
</reference>
<dbReference type="OrthoDB" id="5547497at2759"/>
<organism evidence="2 3">
    <name type="scientific">Adineta ricciae</name>
    <name type="common">Rotifer</name>
    <dbReference type="NCBI Taxonomy" id="249248"/>
    <lineage>
        <taxon>Eukaryota</taxon>
        <taxon>Metazoa</taxon>
        <taxon>Spiralia</taxon>
        <taxon>Gnathifera</taxon>
        <taxon>Rotifera</taxon>
        <taxon>Eurotatoria</taxon>
        <taxon>Bdelloidea</taxon>
        <taxon>Adinetida</taxon>
        <taxon>Adinetidae</taxon>
        <taxon>Adineta</taxon>
    </lineage>
</organism>
<feature type="transmembrane region" description="Helical" evidence="1">
    <location>
        <begin position="12"/>
        <end position="33"/>
    </location>
</feature>
<keyword evidence="1" id="KW-0472">Membrane</keyword>
<proteinExistence type="predicted"/>
<dbReference type="Proteomes" id="UP000663852">
    <property type="component" value="Unassembled WGS sequence"/>
</dbReference>
<dbReference type="AlphaFoldDB" id="A0A815PI34"/>
<keyword evidence="1" id="KW-0812">Transmembrane</keyword>
<gene>
    <name evidence="2" type="ORF">EDS130_LOCUS39441</name>
</gene>
<evidence type="ECO:0000313" key="2">
    <source>
        <dbReference type="EMBL" id="CAF1449769.1"/>
    </source>
</evidence>
<feature type="transmembrane region" description="Helical" evidence="1">
    <location>
        <begin position="53"/>
        <end position="72"/>
    </location>
</feature>
<protein>
    <submittedName>
        <fullName evidence="2">Uncharacterized protein</fullName>
    </submittedName>
</protein>
<feature type="transmembrane region" description="Helical" evidence="1">
    <location>
        <begin position="84"/>
        <end position="102"/>
    </location>
</feature>